<reference evidence="7 8" key="1">
    <citation type="submission" date="2024-11" db="EMBL/GenBank/DDBJ databases">
        <title>Adaptive evolution of stress response genes in parasites aligns with host niche diversity.</title>
        <authorList>
            <person name="Hahn C."/>
            <person name="Resl P."/>
        </authorList>
    </citation>
    <scope>NUCLEOTIDE SEQUENCE [LARGE SCALE GENOMIC DNA]</scope>
    <source>
        <strain evidence="7">EGGRZ-B1_66</strain>
        <tissue evidence="7">Body</tissue>
    </source>
</reference>
<evidence type="ECO:0000256" key="2">
    <source>
        <dbReference type="ARBA" id="ARBA00022741"/>
    </source>
</evidence>
<comment type="similarity">
    <text evidence="4">Belongs to the adenylate kinase family.</text>
</comment>
<keyword evidence="5" id="KW-0175">Coiled coil</keyword>
<evidence type="ECO:0000313" key="7">
    <source>
        <dbReference type="EMBL" id="KAL3316281.1"/>
    </source>
</evidence>
<dbReference type="AlphaFoldDB" id="A0ABD2QD83"/>
<dbReference type="InterPro" id="IPR007862">
    <property type="entry name" value="Adenylate_kinase_lid-dom"/>
</dbReference>
<comment type="caution">
    <text evidence="7">The sequence shown here is derived from an EMBL/GenBank/DDBJ whole genome shotgun (WGS) entry which is preliminary data.</text>
</comment>
<evidence type="ECO:0000256" key="3">
    <source>
        <dbReference type="ARBA" id="ARBA00022777"/>
    </source>
</evidence>
<dbReference type="CDD" id="cd01428">
    <property type="entry name" value="ADK"/>
    <property type="match status" value="1"/>
</dbReference>
<dbReference type="SUPFAM" id="SSF52540">
    <property type="entry name" value="P-loop containing nucleoside triphosphate hydrolases"/>
    <property type="match status" value="1"/>
</dbReference>
<dbReference type="Proteomes" id="UP001626550">
    <property type="component" value="Unassembled WGS sequence"/>
</dbReference>
<dbReference type="PRINTS" id="PR00094">
    <property type="entry name" value="ADENYLTKNASE"/>
</dbReference>
<dbReference type="NCBIfam" id="TIGR01351">
    <property type="entry name" value="adk"/>
    <property type="match status" value="1"/>
</dbReference>
<feature type="coiled-coil region" evidence="5">
    <location>
        <begin position="161"/>
        <end position="188"/>
    </location>
</feature>
<gene>
    <name evidence="7" type="primary">ADK3</name>
    <name evidence="7" type="ORF">Ciccas_005075</name>
</gene>
<dbReference type="InterPro" id="IPR006259">
    <property type="entry name" value="Adenyl_kin_sub"/>
</dbReference>
<keyword evidence="2" id="KW-0547">Nucleotide-binding</keyword>
<dbReference type="GO" id="GO:0016301">
    <property type="term" value="F:kinase activity"/>
    <property type="evidence" value="ECO:0007669"/>
    <property type="project" value="UniProtKB-KW"/>
</dbReference>
<keyword evidence="3 4" id="KW-0418">Kinase</keyword>
<accession>A0ABD2QD83</accession>
<evidence type="ECO:0000256" key="1">
    <source>
        <dbReference type="ARBA" id="ARBA00022679"/>
    </source>
</evidence>
<evidence type="ECO:0000256" key="4">
    <source>
        <dbReference type="RuleBase" id="RU003330"/>
    </source>
</evidence>
<dbReference type="Gene3D" id="3.40.50.300">
    <property type="entry name" value="P-loop containing nucleotide triphosphate hydrolases"/>
    <property type="match status" value="1"/>
</dbReference>
<dbReference type="PANTHER" id="PTHR23359">
    <property type="entry name" value="NUCLEOTIDE KINASE"/>
    <property type="match status" value="1"/>
</dbReference>
<dbReference type="InterPro" id="IPR033690">
    <property type="entry name" value="Adenylat_kinase_CS"/>
</dbReference>
<dbReference type="GO" id="GO:0000166">
    <property type="term" value="F:nucleotide binding"/>
    <property type="evidence" value="ECO:0007669"/>
    <property type="project" value="UniProtKB-KW"/>
</dbReference>
<name>A0ABD2QD83_9PLAT</name>
<keyword evidence="8" id="KW-1185">Reference proteome</keyword>
<feature type="domain" description="Adenylate kinase active site lid" evidence="6">
    <location>
        <begin position="130"/>
        <end position="165"/>
    </location>
</feature>
<dbReference type="Pfam" id="PF00406">
    <property type="entry name" value="ADK"/>
    <property type="match status" value="1"/>
</dbReference>
<keyword evidence="1 4" id="KW-0808">Transferase</keyword>
<dbReference type="EMBL" id="JBJKFK010000568">
    <property type="protein sequence ID" value="KAL3316281.1"/>
    <property type="molecule type" value="Genomic_DNA"/>
</dbReference>
<dbReference type="InterPro" id="IPR000850">
    <property type="entry name" value="Adenylat/UMP-CMP_kin"/>
</dbReference>
<dbReference type="PROSITE" id="PS00113">
    <property type="entry name" value="ADENYLATE_KINASE"/>
    <property type="match status" value="1"/>
</dbReference>
<evidence type="ECO:0000313" key="8">
    <source>
        <dbReference type="Proteomes" id="UP001626550"/>
    </source>
</evidence>
<proteinExistence type="inferred from homology"/>
<protein>
    <submittedName>
        <fullName evidence="7">GTP:AMP phosphotransferase, mitochondrial</fullName>
    </submittedName>
</protein>
<evidence type="ECO:0000256" key="5">
    <source>
        <dbReference type="SAM" id="Coils"/>
    </source>
</evidence>
<sequence length="240" mass="27246">MKLAKKLSIILTGPPGCGKGTIAQRLCKDFPLIYISMGDILRREMNKNTDIGWKIKDAIHRGNLVQSNIVFSYVARELLNQPANDSRAFLLDGFPRTIQQFSMLQSISSINLVVDIKIPEDELLNRVADRWLHLPSGRTYNISFNPPKNPGVDDVTGEPLVRRADDTVETLLKRLEKYKSKHQQLELHCKFVLDPFSHIHRNLGILKSFHGRATDEIWPSIHKTVSLFVSPLNFTSYATA</sequence>
<dbReference type="InterPro" id="IPR027417">
    <property type="entry name" value="P-loop_NTPase"/>
</dbReference>
<dbReference type="HAMAP" id="MF_00235">
    <property type="entry name" value="Adenylate_kinase_Adk"/>
    <property type="match status" value="1"/>
</dbReference>
<evidence type="ECO:0000259" key="6">
    <source>
        <dbReference type="Pfam" id="PF05191"/>
    </source>
</evidence>
<dbReference type="Pfam" id="PF05191">
    <property type="entry name" value="ADK_lid"/>
    <property type="match status" value="1"/>
</dbReference>
<organism evidence="7 8">
    <name type="scientific">Cichlidogyrus casuarinus</name>
    <dbReference type="NCBI Taxonomy" id="1844966"/>
    <lineage>
        <taxon>Eukaryota</taxon>
        <taxon>Metazoa</taxon>
        <taxon>Spiralia</taxon>
        <taxon>Lophotrochozoa</taxon>
        <taxon>Platyhelminthes</taxon>
        <taxon>Monogenea</taxon>
        <taxon>Monopisthocotylea</taxon>
        <taxon>Dactylogyridea</taxon>
        <taxon>Ancyrocephalidae</taxon>
        <taxon>Cichlidogyrus</taxon>
    </lineage>
</organism>